<evidence type="ECO:0000313" key="3">
    <source>
        <dbReference type="Proteomes" id="UP000290637"/>
    </source>
</evidence>
<keyword evidence="3" id="KW-1185">Reference proteome</keyword>
<dbReference type="Pfam" id="PF06674">
    <property type="entry name" value="DUF1176"/>
    <property type="match status" value="1"/>
</dbReference>
<protein>
    <submittedName>
        <fullName evidence="2">DUF1176 domain-containing protein</fullName>
    </submittedName>
</protein>
<sequence length="339" mass="35636">MKILVTALLGACALAAFAGAPAGFHFAHHDWEIACDNTRTCRAAGYHHRGEDDDTPEVSVVLERAAGPGQPVKATLRLGIRDEKEWVPKTGVTMHVDGRALGHVAIGSEYLTGELSPAQIQALVATVAGTGAVQWRDGARAWALSGAGAAAVLLKMDEFQGRLGTPGALLRKGARAENSVPAAPPMPEVLAAPAGNAEVNLPPAARAALLRELRGTLGEGDCEALVPDDLSIRRLTTARLLVYGQCWAGAAGTGTAYWVANNTAPFKPVLVTTDGSDHEAGKISAGHGMGSCRETREWVWDGNRFVPTLVSDTGICQPVGLDGTWDLPTHVAKVMRRPR</sequence>
<proteinExistence type="predicted"/>
<reference evidence="2 3" key="1">
    <citation type="submission" date="2019-02" db="EMBL/GenBank/DDBJ databases">
        <title>Draft Genome Sequences of Six Type Strains of the Genus Massilia.</title>
        <authorList>
            <person name="Miess H."/>
            <person name="Frediansyhah A."/>
            <person name="Gross H."/>
        </authorList>
    </citation>
    <scope>NUCLEOTIDE SEQUENCE [LARGE SCALE GENOMIC DNA]</scope>
    <source>
        <strain evidence="2 3">DSM 17473</strain>
    </source>
</reference>
<feature type="signal peptide" evidence="1">
    <location>
        <begin position="1"/>
        <end position="18"/>
    </location>
</feature>
<dbReference type="RefSeq" id="WP_130187504.1">
    <property type="nucleotide sequence ID" value="NZ_CP035913.1"/>
</dbReference>
<dbReference type="AlphaFoldDB" id="A0A4P6KZ53"/>
<keyword evidence="1" id="KW-0732">Signal</keyword>
<gene>
    <name evidence="2" type="ORF">EWM63_16450</name>
</gene>
<dbReference type="EMBL" id="CP035913">
    <property type="protein sequence ID" value="QBE64386.1"/>
    <property type="molecule type" value="Genomic_DNA"/>
</dbReference>
<dbReference type="KEGG" id="plue:EWM63_16450"/>
<name>A0A4P6KZ53_9BURK</name>
<feature type="chain" id="PRO_5020958116" evidence="1">
    <location>
        <begin position="19"/>
        <end position="339"/>
    </location>
</feature>
<evidence type="ECO:0000313" key="2">
    <source>
        <dbReference type="EMBL" id="QBE64386.1"/>
    </source>
</evidence>
<dbReference type="InterPro" id="IPR009560">
    <property type="entry name" value="DUF1176"/>
</dbReference>
<organism evidence="2 3">
    <name type="scientific">Pseudoduganella lutea</name>
    <dbReference type="NCBI Taxonomy" id="321985"/>
    <lineage>
        <taxon>Bacteria</taxon>
        <taxon>Pseudomonadati</taxon>
        <taxon>Pseudomonadota</taxon>
        <taxon>Betaproteobacteria</taxon>
        <taxon>Burkholderiales</taxon>
        <taxon>Oxalobacteraceae</taxon>
        <taxon>Telluria group</taxon>
        <taxon>Pseudoduganella</taxon>
    </lineage>
</organism>
<dbReference type="Proteomes" id="UP000290637">
    <property type="component" value="Chromosome"/>
</dbReference>
<dbReference type="OrthoDB" id="6183301at2"/>
<evidence type="ECO:0000256" key="1">
    <source>
        <dbReference type="SAM" id="SignalP"/>
    </source>
</evidence>
<accession>A0A4P6KZ53</accession>